<organism evidence="2 3">
    <name type="scientific">Teladorsagia circumcincta</name>
    <name type="common">Brown stomach worm</name>
    <name type="synonym">Ostertagia circumcincta</name>
    <dbReference type="NCBI Taxonomy" id="45464"/>
    <lineage>
        <taxon>Eukaryota</taxon>
        <taxon>Metazoa</taxon>
        <taxon>Ecdysozoa</taxon>
        <taxon>Nematoda</taxon>
        <taxon>Chromadorea</taxon>
        <taxon>Rhabditida</taxon>
        <taxon>Rhabditina</taxon>
        <taxon>Rhabditomorpha</taxon>
        <taxon>Strongyloidea</taxon>
        <taxon>Trichostrongylidae</taxon>
        <taxon>Teladorsagia</taxon>
    </lineage>
</organism>
<gene>
    <name evidence="2" type="ORF">TELCIR_02811</name>
</gene>
<dbReference type="Proteomes" id="UP000230423">
    <property type="component" value="Unassembled WGS sequence"/>
</dbReference>
<evidence type="ECO:0000259" key="1">
    <source>
        <dbReference type="SMART" id="SM00198"/>
    </source>
</evidence>
<dbReference type="CDD" id="cd05380">
    <property type="entry name" value="CAP_euk"/>
    <property type="match status" value="1"/>
</dbReference>
<dbReference type="InterPro" id="IPR001283">
    <property type="entry name" value="CRISP-related"/>
</dbReference>
<dbReference type="InterPro" id="IPR018244">
    <property type="entry name" value="Allrgn_V5/Tpx1_CS"/>
</dbReference>
<dbReference type="EMBL" id="KZ345173">
    <property type="protein sequence ID" value="PIO75151.1"/>
    <property type="molecule type" value="Genomic_DNA"/>
</dbReference>
<accession>A0A2G9UY35</accession>
<dbReference type="Gene3D" id="3.40.33.10">
    <property type="entry name" value="CAP"/>
    <property type="match status" value="1"/>
</dbReference>
<dbReference type="PROSITE" id="PS01010">
    <property type="entry name" value="CRISP_2"/>
    <property type="match status" value="1"/>
</dbReference>
<dbReference type="AlphaFoldDB" id="A0A2G9UY35"/>
<protein>
    <submittedName>
        <fullName evidence="2">SCP-like protein</fullName>
    </submittedName>
</protein>
<sequence length="357" mass="40026">MGEGNVFTEEFRLLAEVCEGTISHTKLEDKMRNTMNEIHRQIKVAKTLDGSLTHHLLEHTCTDETDGELAISANRLLNTTTATISNIKRSMQRYMYLDAMYALLTKNGVYPKHWRKEWLEDNLIEETRDDVDMGDHPSLKEEQFSAREERKLLERRVMNVASLILEIIRSRLAQGLVPNGLTNTKAPSGQNIFQMASASIYDSYDTDLEQDAQNYANGCPPNGSSLASRSQYYGSGEEGENFGVVSANSTYNAVFQAVKSFWREIKLNNINKEMLFTEALAGRPLVRFTQMAWAETTNVGCGAKLCGDQYVVVCRYYPRGNIVGQNIYEVGTTCGSCSDTCTTAYLYKGLCEQLATG</sequence>
<dbReference type="InterPro" id="IPR014044">
    <property type="entry name" value="CAP_dom"/>
</dbReference>
<dbReference type="InterPro" id="IPR035940">
    <property type="entry name" value="CAP_sf"/>
</dbReference>
<dbReference type="Pfam" id="PF00188">
    <property type="entry name" value="CAP"/>
    <property type="match status" value="1"/>
</dbReference>
<dbReference type="OrthoDB" id="5874910at2759"/>
<dbReference type="SUPFAM" id="SSF55797">
    <property type="entry name" value="PR-1-like"/>
    <property type="match status" value="1"/>
</dbReference>
<dbReference type="PANTHER" id="PTHR10334">
    <property type="entry name" value="CYSTEINE-RICH SECRETORY PROTEIN-RELATED"/>
    <property type="match status" value="1"/>
</dbReference>
<dbReference type="SMART" id="SM00198">
    <property type="entry name" value="SCP"/>
    <property type="match status" value="1"/>
</dbReference>
<dbReference type="GO" id="GO:0005576">
    <property type="term" value="C:extracellular region"/>
    <property type="evidence" value="ECO:0007669"/>
    <property type="project" value="InterPro"/>
</dbReference>
<feature type="domain" description="SCP" evidence="1">
    <location>
        <begin position="159"/>
        <end position="324"/>
    </location>
</feature>
<proteinExistence type="predicted"/>
<reference evidence="2 3" key="1">
    <citation type="submission" date="2015-09" db="EMBL/GenBank/DDBJ databases">
        <title>Draft genome of the parasitic nematode Teladorsagia circumcincta isolate WARC Sus (inbred).</title>
        <authorList>
            <person name="Mitreva M."/>
        </authorList>
    </citation>
    <scope>NUCLEOTIDE SEQUENCE [LARGE SCALE GENOMIC DNA]</scope>
    <source>
        <strain evidence="2 3">S</strain>
    </source>
</reference>
<evidence type="ECO:0000313" key="2">
    <source>
        <dbReference type="EMBL" id="PIO75151.1"/>
    </source>
</evidence>
<keyword evidence="3" id="KW-1185">Reference proteome</keyword>
<name>A0A2G9UY35_TELCI</name>
<dbReference type="PRINTS" id="PR00837">
    <property type="entry name" value="V5TPXLIKE"/>
</dbReference>
<evidence type="ECO:0000313" key="3">
    <source>
        <dbReference type="Proteomes" id="UP000230423"/>
    </source>
</evidence>